<organism evidence="3 4">
    <name type="scientific">Apostasia shenzhenica</name>
    <dbReference type="NCBI Taxonomy" id="1088818"/>
    <lineage>
        <taxon>Eukaryota</taxon>
        <taxon>Viridiplantae</taxon>
        <taxon>Streptophyta</taxon>
        <taxon>Embryophyta</taxon>
        <taxon>Tracheophyta</taxon>
        <taxon>Spermatophyta</taxon>
        <taxon>Magnoliopsida</taxon>
        <taxon>Liliopsida</taxon>
        <taxon>Asparagales</taxon>
        <taxon>Orchidaceae</taxon>
        <taxon>Apostasioideae</taxon>
        <taxon>Apostasia</taxon>
    </lineage>
</organism>
<dbReference type="Pfam" id="PF01535">
    <property type="entry name" value="PPR"/>
    <property type="match status" value="4"/>
</dbReference>
<dbReference type="Pfam" id="PF13041">
    <property type="entry name" value="PPR_2"/>
    <property type="match status" value="2"/>
</dbReference>
<feature type="repeat" description="PPR" evidence="2">
    <location>
        <begin position="462"/>
        <end position="496"/>
    </location>
</feature>
<dbReference type="OrthoDB" id="185373at2759"/>
<dbReference type="FunFam" id="1.25.40.10:FF:000184">
    <property type="entry name" value="Pentatricopeptide repeat-containing protein, chloroplastic"/>
    <property type="match status" value="1"/>
</dbReference>
<feature type="repeat" description="PPR" evidence="2">
    <location>
        <begin position="127"/>
        <end position="157"/>
    </location>
</feature>
<accession>A0A2I0B8Z5</accession>
<sequence>MLEKILIANKELTPLSVSIIATSLLCFHQLCNNSCLLPLRFHLFSTISKAKLSWNSNNNLIVTHPILSVMESCASMAELRQIQAQFTRKGLIEHRFAVSRIIAFCALFDEGDMNHARLLFDKIPDPNTYIWNTMIRGYTRCGFPLLSISFLKQMIDKIDNVDGRTWVFALKAYEFFPEILLGEGVHGLVSKQGFNLEMLVQNSLMHYYVKLGELPSAERVFDEILEPDIVSWTTIIDGYLENSLPIEALRIFQCLSAAGVQSNAVTMIAVLSACSQMGFLDLGSSIHGYIEKSSLCDNLNMMNALVVMYGKCGCLGSAKKIFDEIEIKDVFSWTCMLSGYCRFGDLETARKFFDKMPEKNVVSWSSMIAGYAQANRPWEALDLFREMIAANVEPTSATLASILSACAQASCLHLGKWIYGRYIVMKRLKLNLKLSNAFIDMFAKCGDIDMAAKIFHVMPQKDIVSWNSMILGFASHGNGIEAVALFEQLKGQGFVPDDITFVGVLSACSHVGLVSEGRRHFFDMKAAYGIEPKAAHYACMIDLLGRVGLVADAFGLVANMPMEPDLAGWGALLNACKMHGSLELGSHAGEKLLDLDPSDSGVYSLLSSIYATCNKWEEVKKLRMIMKSRKVKKTPGCSIIEIEGKFHEFLATDMSHICSISIYAVLEILYIHLSKANVENEF</sequence>
<keyword evidence="1" id="KW-0677">Repeat</keyword>
<protein>
    <submittedName>
        <fullName evidence="3">Pentatricopeptide repeat-containing protein</fullName>
        <ecNumber evidence="3">3.6.1.-</ecNumber>
    </submittedName>
</protein>
<reference evidence="3 4" key="1">
    <citation type="journal article" date="2017" name="Nature">
        <title>The Apostasia genome and the evolution of orchids.</title>
        <authorList>
            <person name="Zhang G.Q."/>
            <person name="Liu K.W."/>
            <person name="Li Z."/>
            <person name="Lohaus R."/>
            <person name="Hsiao Y.Y."/>
            <person name="Niu S.C."/>
            <person name="Wang J.Y."/>
            <person name="Lin Y.C."/>
            <person name="Xu Q."/>
            <person name="Chen L.J."/>
            <person name="Yoshida K."/>
            <person name="Fujiwara S."/>
            <person name="Wang Z.W."/>
            <person name="Zhang Y.Q."/>
            <person name="Mitsuda N."/>
            <person name="Wang M."/>
            <person name="Liu G.H."/>
            <person name="Pecoraro L."/>
            <person name="Huang H.X."/>
            <person name="Xiao X.J."/>
            <person name="Lin M."/>
            <person name="Wu X.Y."/>
            <person name="Wu W.L."/>
            <person name="Chen Y.Y."/>
            <person name="Chang S.B."/>
            <person name="Sakamoto S."/>
            <person name="Ohme-Takagi M."/>
            <person name="Yagi M."/>
            <person name="Zeng S.J."/>
            <person name="Shen C.Y."/>
            <person name="Yeh C.M."/>
            <person name="Luo Y.B."/>
            <person name="Tsai W.C."/>
            <person name="Van de Peer Y."/>
            <person name="Liu Z.J."/>
        </authorList>
    </citation>
    <scope>NUCLEOTIDE SEQUENCE [LARGE SCALE GENOMIC DNA]</scope>
    <source>
        <strain evidence="4">cv. Shenzhen</strain>
        <tissue evidence="3">Stem</tissue>
    </source>
</reference>
<gene>
    <name evidence="3" type="primary">PCMP-E28</name>
    <name evidence="3" type="ORF">AXF42_Ash009487</name>
</gene>
<evidence type="ECO:0000256" key="1">
    <source>
        <dbReference type="ARBA" id="ARBA00022737"/>
    </source>
</evidence>
<feature type="repeat" description="PPR" evidence="2">
    <location>
        <begin position="329"/>
        <end position="363"/>
    </location>
</feature>
<dbReference type="PANTHER" id="PTHR47926:SF387">
    <property type="entry name" value="PENTATRICOPEPTIDE REPEAT-CONTAINING PROTEIN"/>
    <property type="match status" value="1"/>
</dbReference>
<feature type="repeat" description="PPR" evidence="2">
    <location>
        <begin position="364"/>
        <end position="394"/>
    </location>
</feature>
<dbReference type="InterPro" id="IPR046848">
    <property type="entry name" value="E_motif"/>
</dbReference>
<evidence type="ECO:0000256" key="2">
    <source>
        <dbReference type="PROSITE-ProRule" id="PRU00708"/>
    </source>
</evidence>
<dbReference type="InterPro" id="IPR011990">
    <property type="entry name" value="TPR-like_helical_dom_sf"/>
</dbReference>
<dbReference type="GO" id="GO:0016787">
    <property type="term" value="F:hydrolase activity"/>
    <property type="evidence" value="ECO:0007669"/>
    <property type="project" value="UniProtKB-KW"/>
</dbReference>
<dbReference type="EC" id="3.6.1.-" evidence="3"/>
<keyword evidence="4" id="KW-1185">Reference proteome</keyword>
<dbReference type="InterPro" id="IPR002885">
    <property type="entry name" value="PPR_rpt"/>
</dbReference>
<dbReference type="GO" id="GO:0003723">
    <property type="term" value="F:RNA binding"/>
    <property type="evidence" value="ECO:0007669"/>
    <property type="project" value="InterPro"/>
</dbReference>
<dbReference type="GO" id="GO:0009451">
    <property type="term" value="P:RNA modification"/>
    <property type="evidence" value="ECO:0007669"/>
    <property type="project" value="InterPro"/>
</dbReference>
<proteinExistence type="predicted"/>
<dbReference type="Pfam" id="PF12854">
    <property type="entry name" value="PPR_1"/>
    <property type="match status" value="1"/>
</dbReference>
<dbReference type="NCBIfam" id="TIGR00756">
    <property type="entry name" value="PPR"/>
    <property type="match status" value="3"/>
</dbReference>
<dbReference type="FunFam" id="1.25.40.10:FF:000073">
    <property type="entry name" value="Pentatricopeptide repeat-containing protein chloroplastic"/>
    <property type="match status" value="1"/>
</dbReference>
<dbReference type="EMBL" id="KZ451905">
    <property type="protein sequence ID" value="PKA64267.1"/>
    <property type="molecule type" value="Genomic_DNA"/>
</dbReference>
<evidence type="ECO:0000313" key="4">
    <source>
        <dbReference type="Proteomes" id="UP000236161"/>
    </source>
</evidence>
<dbReference type="Pfam" id="PF20431">
    <property type="entry name" value="E_motif"/>
    <property type="match status" value="1"/>
</dbReference>
<keyword evidence="3" id="KW-0378">Hydrolase</keyword>
<evidence type="ECO:0000313" key="3">
    <source>
        <dbReference type="EMBL" id="PKA64267.1"/>
    </source>
</evidence>
<feature type="repeat" description="PPR" evidence="2">
    <location>
        <begin position="228"/>
        <end position="262"/>
    </location>
</feature>
<dbReference type="InterPro" id="IPR046960">
    <property type="entry name" value="PPR_At4g14850-like_plant"/>
</dbReference>
<dbReference type="Proteomes" id="UP000236161">
    <property type="component" value="Unassembled WGS sequence"/>
</dbReference>
<dbReference type="Gene3D" id="1.25.40.10">
    <property type="entry name" value="Tetratricopeptide repeat domain"/>
    <property type="match status" value="5"/>
</dbReference>
<dbReference type="FunFam" id="1.25.40.10:FF:000348">
    <property type="entry name" value="Pentatricopeptide repeat-containing protein chloroplastic"/>
    <property type="match status" value="1"/>
</dbReference>
<dbReference type="AlphaFoldDB" id="A0A2I0B8Z5"/>
<dbReference type="PROSITE" id="PS51375">
    <property type="entry name" value="PPR"/>
    <property type="match status" value="5"/>
</dbReference>
<name>A0A2I0B8Z5_9ASPA</name>
<dbReference type="PANTHER" id="PTHR47926">
    <property type="entry name" value="PENTATRICOPEPTIDE REPEAT-CONTAINING PROTEIN"/>
    <property type="match status" value="1"/>
</dbReference>